<feature type="domain" description="ABM" evidence="1">
    <location>
        <begin position="17"/>
        <end position="107"/>
    </location>
</feature>
<gene>
    <name evidence="2" type="ORF">H6H03_37700</name>
</gene>
<dbReference type="Proteomes" id="UP000637383">
    <property type="component" value="Unassembled WGS sequence"/>
</dbReference>
<dbReference type="InterPro" id="IPR007138">
    <property type="entry name" value="ABM_dom"/>
</dbReference>
<keyword evidence="3" id="KW-1185">Reference proteome</keyword>
<sequence>MAKVYYPATIEVNHGIATFINVFTVEPANQQVLLDLLRSQTDSLMRKQPGFLNANFHRSFDGIKVVNYVQWKDQQSSEVIHENSDIMTAFSQYQALNVKMDLRYYEVVSSFGQPTVIKPQNGLKTLISLVHVQPNQQQQVLESLETKVYPMLTEQIGFISMNLHRSLDGNRILNYSQWNSQPPHEILELLQQRETLMNIPGTTETHLYEVAFTADAHGLST</sequence>
<protein>
    <submittedName>
        <fullName evidence="2">Antibiotic biosynthesis monooxygenase</fullName>
    </submittedName>
</protein>
<organism evidence="2 3">
    <name type="scientific">Nostoc paludosum FACHB-159</name>
    <dbReference type="NCBI Taxonomy" id="2692908"/>
    <lineage>
        <taxon>Bacteria</taxon>
        <taxon>Bacillati</taxon>
        <taxon>Cyanobacteriota</taxon>
        <taxon>Cyanophyceae</taxon>
        <taxon>Nostocales</taxon>
        <taxon>Nostocaceae</taxon>
        <taxon>Nostoc</taxon>
    </lineage>
</organism>
<keyword evidence="2" id="KW-0503">Monooxygenase</keyword>
<proteinExistence type="predicted"/>
<reference evidence="2 3" key="1">
    <citation type="journal article" date="2020" name="ISME J.">
        <title>Comparative genomics reveals insights into cyanobacterial evolution and habitat adaptation.</title>
        <authorList>
            <person name="Chen M.Y."/>
            <person name="Teng W.K."/>
            <person name="Zhao L."/>
            <person name="Hu C.X."/>
            <person name="Zhou Y.K."/>
            <person name="Han B.P."/>
            <person name="Song L.R."/>
            <person name="Shu W.S."/>
        </authorList>
    </citation>
    <scope>NUCLEOTIDE SEQUENCE [LARGE SCALE GENOMIC DNA]</scope>
    <source>
        <strain evidence="2 3">FACHB-159</strain>
    </source>
</reference>
<dbReference type="PROSITE" id="PS51725">
    <property type="entry name" value="ABM"/>
    <property type="match status" value="1"/>
</dbReference>
<dbReference type="Gene3D" id="3.30.70.100">
    <property type="match status" value="2"/>
</dbReference>
<accession>A0ABR8KIY2</accession>
<dbReference type="EMBL" id="JACJTU010000091">
    <property type="protein sequence ID" value="MBD2739528.1"/>
    <property type="molecule type" value="Genomic_DNA"/>
</dbReference>
<dbReference type="GO" id="GO:0004497">
    <property type="term" value="F:monooxygenase activity"/>
    <property type="evidence" value="ECO:0007669"/>
    <property type="project" value="UniProtKB-KW"/>
</dbReference>
<evidence type="ECO:0000313" key="2">
    <source>
        <dbReference type="EMBL" id="MBD2739528.1"/>
    </source>
</evidence>
<dbReference type="Pfam" id="PF03992">
    <property type="entry name" value="ABM"/>
    <property type="match status" value="2"/>
</dbReference>
<evidence type="ECO:0000259" key="1">
    <source>
        <dbReference type="PROSITE" id="PS51725"/>
    </source>
</evidence>
<dbReference type="RefSeq" id="WP_190960025.1">
    <property type="nucleotide sequence ID" value="NZ_JACJTU010000091.1"/>
</dbReference>
<evidence type="ECO:0000313" key="3">
    <source>
        <dbReference type="Proteomes" id="UP000637383"/>
    </source>
</evidence>
<dbReference type="InterPro" id="IPR011008">
    <property type="entry name" value="Dimeric_a/b-barrel"/>
</dbReference>
<dbReference type="SUPFAM" id="SSF54909">
    <property type="entry name" value="Dimeric alpha+beta barrel"/>
    <property type="match status" value="2"/>
</dbReference>
<name>A0ABR8KIY2_9NOSO</name>
<comment type="caution">
    <text evidence="2">The sequence shown here is derived from an EMBL/GenBank/DDBJ whole genome shotgun (WGS) entry which is preliminary data.</text>
</comment>
<keyword evidence="2" id="KW-0560">Oxidoreductase</keyword>